<dbReference type="Gene3D" id="3.40.250.10">
    <property type="entry name" value="Rhodanese-like domain"/>
    <property type="match status" value="1"/>
</dbReference>
<dbReference type="InterPro" id="IPR036873">
    <property type="entry name" value="Rhodanese-like_dom_sf"/>
</dbReference>
<dbReference type="SUPFAM" id="SSF52821">
    <property type="entry name" value="Rhodanese/Cell cycle control phosphatase"/>
    <property type="match status" value="1"/>
</dbReference>
<evidence type="ECO:0000259" key="1">
    <source>
        <dbReference type="PROSITE" id="PS50206"/>
    </source>
</evidence>
<organism evidence="2 3">
    <name type="scientific">Candidatus Magasanikbacteria bacterium CG_4_9_14_0_2_um_filter_42_11</name>
    <dbReference type="NCBI Taxonomy" id="1974643"/>
    <lineage>
        <taxon>Bacteria</taxon>
        <taxon>Candidatus Magasanikiibacteriota</taxon>
    </lineage>
</organism>
<dbReference type="PANTHER" id="PTHR43031">
    <property type="entry name" value="FAD-DEPENDENT OXIDOREDUCTASE"/>
    <property type="match status" value="1"/>
</dbReference>
<dbReference type="CDD" id="cd00158">
    <property type="entry name" value="RHOD"/>
    <property type="match status" value="1"/>
</dbReference>
<gene>
    <name evidence="2" type="ORF">CO030_02910</name>
</gene>
<dbReference type="EMBL" id="PFRH01000095">
    <property type="protein sequence ID" value="PJC52422.1"/>
    <property type="molecule type" value="Genomic_DNA"/>
</dbReference>
<dbReference type="InterPro" id="IPR001763">
    <property type="entry name" value="Rhodanese-like_dom"/>
</dbReference>
<feature type="domain" description="Rhodanese" evidence="1">
    <location>
        <begin position="15"/>
        <end position="98"/>
    </location>
</feature>
<evidence type="ECO:0000313" key="2">
    <source>
        <dbReference type="EMBL" id="PJC52422.1"/>
    </source>
</evidence>
<dbReference type="InterPro" id="IPR050229">
    <property type="entry name" value="GlpE_sulfurtransferase"/>
</dbReference>
<accession>A0A2M8F9K7</accession>
<name>A0A2M8F9K7_9BACT</name>
<proteinExistence type="predicted"/>
<dbReference type="Pfam" id="PF00581">
    <property type="entry name" value="Rhodanese"/>
    <property type="match status" value="1"/>
</dbReference>
<evidence type="ECO:0000313" key="3">
    <source>
        <dbReference type="Proteomes" id="UP000231456"/>
    </source>
</evidence>
<sequence>MKHISVEEFKEMQKNGEEFFLLDVRTKSEWDGGHIDGSVQLSVSAVQAGVEELIPDKDTPVVVYCATGSRSLMAVTFMRMMGYTNLMNLEDGYVEYVAHA</sequence>
<dbReference type="AlphaFoldDB" id="A0A2M8F9K7"/>
<comment type="caution">
    <text evidence="2">The sequence shown here is derived from an EMBL/GenBank/DDBJ whole genome shotgun (WGS) entry which is preliminary data.</text>
</comment>
<dbReference type="PANTHER" id="PTHR43031:SF1">
    <property type="entry name" value="PYRIDINE NUCLEOTIDE-DISULPHIDE OXIDOREDUCTASE"/>
    <property type="match status" value="1"/>
</dbReference>
<dbReference type="Proteomes" id="UP000231456">
    <property type="component" value="Unassembled WGS sequence"/>
</dbReference>
<dbReference type="PROSITE" id="PS50206">
    <property type="entry name" value="RHODANESE_3"/>
    <property type="match status" value="1"/>
</dbReference>
<dbReference type="SMART" id="SM00450">
    <property type="entry name" value="RHOD"/>
    <property type="match status" value="1"/>
</dbReference>
<reference evidence="3" key="1">
    <citation type="submission" date="2017-09" db="EMBL/GenBank/DDBJ databases">
        <title>Depth-based differentiation of microbial function through sediment-hosted aquifers and enrichment of novel symbionts in the deep terrestrial subsurface.</title>
        <authorList>
            <person name="Probst A.J."/>
            <person name="Ladd B."/>
            <person name="Jarett J.K."/>
            <person name="Geller-Mcgrath D.E."/>
            <person name="Sieber C.M.K."/>
            <person name="Emerson J.B."/>
            <person name="Anantharaman K."/>
            <person name="Thomas B.C."/>
            <person name="Malmstrom R."/>
            <person name="Stieglmeier M."/>
            <person name="Klingl A."/>
            <person name="Woyke T."/>
            <person name="Ryan C.M."/>
            <person name="Banfield J.F."/>
        </authorList>
    </citation>
    <scope>NUCLEOTIDE SEQUENCE [LARGE SCALE GENOMIC DNA]</scope>
</reference>
<protein>
    <submittedName>
        <fullName evidence="2">Rhodanese-like domain-containing protein</fullName>
    </submittedName>
</protein>